<feature type="domain" description="Man1/Src1-like C-terminal" evidence="8">
    <location>
        <begin position="420"/>
        <end position="505"/>
    </location>
</feature>
<name>A0A9P9Y623_9HYPO</name>
<evidence type="ECO:0000256" key="7">
    <source>
        <dbReference type="SAM" id="MobiDB-lite"/>
    </source>
</evidence>
<dbReference type="AlphaFoldDB" id="A0A9P9Y623"/>
<feature type="compositionally biased region" description="Polar residues" evidence="7">
    <location>
        <begin position="211"/>
        <end position="238"/>
    </location>
</feature>
<keyword evidence="2" id="KW-0597">Phosphoprotein</keyword>
<dbReference type="RefSeq" id="XP_051364599.1">
    <property type="nucleotide sequence ID" value="XM_051503635.1"/>
</dbReference>
<evidence type="ECO:0000256" key="5">
    <source>
        <dbReference type="ARBA" id="ARBA00023136"/>
    </source>
</evidence>
<dbReference type="Pfam" id="PF09402">
    <property type="entry name" value="MSC"/>
    <property type="match status" value="2"/>
</dbReference>
<dbReference type="PANTHER" id="PTHR47808:SF2">
    <property type="entry name" value="LEM DOMAIN-CONTAINING PROTEIN 2"/>
    <property type="match status" value="1"/>
</dbReference>
<dbReference type="GO" id="GO:0003682">
    <property type="term" value="F:chromatin binding"/>
    <property type="evidence" value="ECO:0007669"/>
    <property type="project" value="InterPro"/>
</dbReference>
<evidence type="ECO:0000256" key="3">
    <source>
        <dbReference type="ARBA" id="ARBA00022692"/>
    </source>
</evidence>
<evidence type="ECO:0000259" key="9">
    <source>
        <dbReference type="Pfam" id="PF12949"/>
    </source>
</evidence>
<dbReference type="GO" id="GO:0034399">
    <property type="term" value="C:nuclear periphery"/>
    <property type="evidence" value="ECO:0007669"/>
    <property type="project" value="TreeGrafter"/>
</dbReference>
<dbReference type="InterPro" id="IPR041885">
    <property type="entry name" value="MAN1_winged_helix_dom"/>
</dbReference>
<feature type="compositionally biased region" description="Basic residues" evidence="7">
    <location>
        <begin position="95"/>
        <end position="105"/>
    </location>
</feature>
<proteinExistence type="predicted"/>
<dbReference type="CDD" id="cd12935">
    <property type="entry name" value="LEM_like"/>
    <property type="match status" value="1"/>
</dbReference>
<evidence type="ECO:0000259" key="8">
    <source>
        <dbReference type="Pfam" id="PF09402"/>
    </source>
</evidence>
<dbReference type="OrthoDB" id="2503928at2759"/>
<dbReference type="InterPro" id="IPR044780">
    <property type="entry name" value="Heh2/Src1"/>
</dbReference>
<dbReference type="Pfam" id="PF12949">
    <property type="entry name" value="HeH"/>
    <property type="match status" value="1"/>
</dbReference>
<feature type="compositionally biased region" description="Basic and acidic residues" evidence="7">
    <location>
        <begin position="107"/>
        <end position="116"/>
    </location>
</feature>
<dbReference type="InterPro" id="IPR025856">
    <property type="entry name" value="HeH/LEM_domain"/>
</dbReference>
<dbReference type="Gene3D" id="1.10.720.40">
    <property type="match status" value="1"/>
</dbReference>
<evidence type="ECO:0000313" key="11">
    <source>
        <dbReference type="Proteomes" id="UP001055219"/>
    </source>
</evidence>
<gene>
    <name evidence="10" type="ORF">J7T54_001619</name>
</gene>
<dbReference type="InterPro" id="IPR018996">
    <property type="entry name" value="Man1/Src1-like_C"/>
</dbReference>
<evidence type="ECO:0000313" key="10">
    <source>
        <dbReference type="EMBL" id="KAI6783743.1"/>
    </source>
</evidence>
<keyword evidence="4" id="KW-1133">Transmembrane helix</keyword>
<protein>
    <submittedName>
        <fullName evidence="10">Man1-Src1p-C-terminal domain</fullName>
    </submittedName>
</protein>
<dbReference type="PANTHER" id="PTHR47808">
    <property type="entry name" value="INNER NUCLEAR MEMBRANE PROTEIN HEH2-RELATED"/>
    <property type="match status" value="1"/>
</dbReference>
<evidence type="ECO:0000256" key="6">
    <source>
        <dbReference type="ARBA" id="ARBA00023242"/>
    </source>
</evidence>
<dbReference type="GO" id="GO:0005637">
    <property type="term" value="C:nuclear inner membrane"/>
    <property type="evidence" value="ECO:0007669"/>
    <property type="project" value="UniProtKB-SubCell"/>
</dbReference>
<keyword evidence="5" id="KW-0472">Membrane</keyword>
<evidence type="ECO:0000256" key="2">
    <source>
        <dbReference type="ARBA" id="ARBA00022553"/>
    </source>
</evidence>
<dbReference type="EMBL" id="JAGIXG020000006">
    <property type="protein sequence ID" value="KAI6783743.1"/>
    <property type="molecule type" value="Genomic_DNA"/>
</dbReference>
<feature type="compositionally biased region" description="Polar residues" evidence="7">
    <location>
        <begin position="148"/>
        <end position="161"/>
    </location>
</feature>
<comment type="caution">
    <text evidence="10">The sequence shown here is derived from an EMBL/GenBank/DDBJ whole genome shotgun (WGS) entry which is preliminary data.</text>
</comment>
<dbReference type="GO" id="GO:0071763">
    <property type="term" value="P:nuclear membrane organization"/>
    <property type="evidence" value="ECO:0007669"/>
    <property type="project" value="TreeGrafter"/>
</dbReference>
<feature type="compositionally biased region" description="Acidic residues" evidence="7">
    <location>
        <begin position="240"/>
        <end position="256"/>
    </location>
</feature>
<feature type="region of interest" description="Disordered" evidence="7">
    <location>
        <begin position="491"/>
        <end position="512"/>
    </location>
</feature>
<keyword evidence="3" id="KW-0812">Transmembrane</keyword>
<dbReference type="GO" id="GO:0005783">
    <property type="term" value="C:endoplasmic reticulum"/>
    <property type="evidence" value="ECO:0007669"/>
    <property type="project" value="TreeGrafter"/>
</dbReference>
<dbReference type="InterPro" id="IPR011015">
    <property type="entry name" value="LEM/LEM-like_dom_sf"/>
</dbReference>
<keyword evidence="6" id="KW-0539">Nucleus</keyword>
<accession>A0A9P9Y623</accession>
<organism evidence="10 11">
    <name type="scientific">Emericellopsis cladophorae</name>
    <dbReference type="NCBI Taxonomy" id="2686198"/>
    <lineage>
        <taxon>Eukaryota</taxon>
        <taxon>Fungi</taxon>
        <taxon>Dikarya</taxon>
        <taxon>Ascomycota</taxon>
        <taxon>Pezizomycotina</taxon>
        <taxon>Sordariomycetes</taxon>
        <taxon>Hypocreomycetidae</taxon>
        <taxon>Hypocreales</taxon>
        <taxon>Bionectriaceae</taxon>
        <taxon>Emericellopsis</taxon>
    </lineage>
</organism>
<feature type="region of interest" description="Disordered" evidence="7">
    <location>
        <begin position="75"/>
        <end position="256"/>
    </location>
</feature>
<evidence type="ECO:0000256" key="4">
    <source>
        <dbReference type="ARBA" id="ARBA00022989"/>
    </source>
</evidence>
<sequence>MADMEDYLQSDFDPSKVTMPRLRSILVTHDIGFPATAKKAQLVQLVNEQVMPQVSKLRAQKLRAKRSSMGIVNAGSAEDVGDWDDSVIEPPASVRRGKSPRKSSTRVKSEEYDEAHMATPRVTSRQSRASRSVSRAQSHADDYEAPKSTASRRMSRRTVTPSIKDESGDDNDNPFSDDNPFQSGVSPTGTVQKTPRNNYRRRLSAIEVAKSAQSARHSTGHQAGLSVSKTRRQQQTPQPEFDDTEDDSDDMEPGEEFTPDAQLELEAAASQGEVMPPRKTSRMPFLEPQCEQCPPHAYCYENFETRCEQDFILRLHPLSFGGLVPLPPSCEPDGEKARRVKAVADKAIEELRDRRAKFECGELVDTAGHQQDSPSIDEEELKETVSAKRNKKLNSAEFEDLWIAAIGEITAREEVSAKAIEQVPALVETVLTKLLSQKEVGAEDDEEDPWLFLPNLRDDVLRSVHSLREREHIWQKVKAVVEMNSNVRTSQREGANGEFGHSKKWQESRPIY</sequence>
<dbReference type="GeneID" id="75828136"/>
<feature type="domain" description="Man1/Src1-like C-terminal" evidence="8">
    <location>
        <begin position="279"/>
        <end position="419"/>
    </location>
</feature>
<feature type="compositionally biased region" description="Polar residues" evidence="7">
    <location>
        <begin position="182"/>
        <end position="197"/>
    </location>
</feature>
<reference evidence="10" key="1">
    <citation type="journal article" date="2021" name="J Fungi (Basel)">
        <title>Genomic and Metabolomic Analyses of the Marine Fungus Emericellopsis cladophorae: Insights into Saltwater Adaptability Mechanisms and Its Biosynthetic Potential.</title>
        <authorList>
            <person name="Goncalves M.F.M."/>
            <person name="Hilario S."/>
            <person name="Van de Peer Y."/>
            <person name="Esteves A.C."/>
            <person name="Alves A."/>
        </authorList>
    </citation>
    <scope>NUCLEOTIDE SEQUENCE</scope>
    <source>
        <strain evidence="10">MUM 19.33</strain>
    </source>
</reference>
<dbReference type="Gene3D" id="1.10.10.1180">
    <property type="entry name" value="MAN1, winged-helix domain"/>
    <property type="match status" value="1"/>
</dbReference>
<feature type="compositionally biased region" description="Basic and acidic residues" evidence="7">
    <location>
        <begin position="500"/>
        <end position="512"/>
    </location>
</feature>
<keyword evidence="11" id="KW-1185">Reference proteome</keyword>
<comment type="subcellular location">
    <subcellularLocation>
        <location evidence="1">Nucleus inner membrane</location>
    </subcellularLocation>
</comment>
<evidence type="ECO:0000256" key="1">
    <source>
        <dbReference type="ARBA" id="ARBA00004540"/>
    </source>
</evidence>
<reference evidence="10" key="2">
    <citation type="submission" date="2022-07" db="EMBL/GenBank/DDBJ databases">
        <authorList>
            <person name="Goncalves M.F.M."/>
            <person name="Hilario S."/>
            <person name="Van De Peer Y."/>
            <person name="Esteves A.C."/>
            <person name="Alves A."/>
        </authorList>
    </citation>
    <scope>NUCLEOTIDE SEQUENCE</scope>
    <source>
        <strain evidence="10">MUM 19.33</strain>
    </source>
</reference>
<feature type="compositionally biased region" description="Low complexity" evidence="7">
    <location>
        <begin position="121"/>
        <end position="137"/>
    </location>
</feature>
<dbReference type="Proteomes" id="UP001055219">
    <property type="component" value="Unassembled WGS sequence"/>
</dbReference>
<feature type="domain" description="HeH/LEM" evidence="9">
    <location>
        <begin position="14"/>
        <end position="48"/>
    </location>
</feature>